<feature type="compositionally biased region" description="Basic and acidic residues" evidence="2">
    <location>
        <begin position="119"/>
        <end position="130"/>
    </location>
</feature>
<feature type="compositionally biased region" description="Basic and acidic residues" evidence="2">
    <location>
        <begin position="344"/>
        <end position="372"/>
    </location>
</feature>
<dbReference type="RefSeq" id="XP_066804886.1">
    <property type="nucleotide sequence ID" value="XM_066944963.1"/>
</dbReference>
<organism evidence="3 4">
    <name type="scientific">Kwoniella newhampshirensis</name>
    <dbReference type="NCBI Taxonomy" id="1651941"/>
    <lineage>
        <taxon>Eukaryota</taxon>
        <taxon>Fungi</taxon>
        <taxon>Dikarya</taxon>
        <taxon>Basidiomycota</taxon>
        <taxon>Agaricomycotina</taxon>
        <taxon>Tremellomycetes</taxon>
        <taxon>Tremellales</taxon>
        <taxon>Cryptococcaceae</taxon>
        <taxon>Kwoniella</taxon>
    </lineage>
</organism>
<protein>
    <submittedName>
        <fullName evidence="3">Uncharacterized protein</fullName>
    </submittedName>
</protein>
<feature type="compositionally biased region" description="Polar residues" evidence="2">
    <location>
        <begin position="419"/>
        <end position="429"/>
    </location>
</feature>
<feature type="compositionally biased region" description="Low complexity" evidence="2">
    <location>
        <begin position="931"/>
        <end position="944"/>
    </location>
</feature>
<dbReference type="Proteomes" id="UP001388673">
    <property type="component" value="Unassembled WGS sequence"/>
</dbReference>
<feature type="compositionally biased region" description="Basic residues" evidence="2">
    <location>
        <begin position="768"/>
        <end position="777"/>
    </location>
</feature>
<dbReference type="KEGG" id="kne:92179099"/>
<dbReference type="EMBL" id="JBCAWK010000003">
    <property type="protein sequence ID" value="KAK8864590.1"/>
    <property type="molecule type" value="Genomic_DNA"/>
</dbReference>
<feature type="compositionally biased region" description="Polar residues" evidence="2">
    <location>
        <begin position="680"/>
        <end position="689"/>
    </location>
</feature>
<evidence type="ECO:0000313" key="3">
    <source>
        <dbReference type="EMBL" id="KAK8864590.1"/>
    </source>
</evidence>
<dbReference type="GeneID" id="92179099"/>
<sequence>MSRLPPSQWFPDPNSWIETAPSSRPKRPTPTQRPLTSFSNGLATPISSTYKRDNNALAGPGPFTLSASAKNGTLKRWKGLQGDDTPIDKTRQGTLKGIFTPPTTGPNLRKGKGRVGMLIDKEEGGSKGERTPFNQKGKGGSMLAFGRKKDDESHKERSRAPLAPGGPGSRSRVYEDYFWRDSSNDDDNDKPDADVLPPSSQLKRTRRTANRPNTPLIIDATRDDNERNHTRNGVSPDVPPRTAQKRIASYRQRSSPLFPDKLGETPSPSQLPLPSSAIKTSPPIPEYVLGNHRQINHQDTARMNRIKSPWRKDRAPPPAFKVLADAPVSPVGDQVSKKRKRGQITHEEEIDRRVLDKAHEKRKRTPEGKPKALVDLSSSDPPEGAEDVKSPSTKRSKKHHGEPLSSIRPNALLPRRSLSKSTTGPTSSSLRRKPKTPEFKIMPPLPRTSVGDRSVSLDKEPAHPSTRSAIPLPSVSIEEQLEIAIDQAKENAAELDRAKEHAGDLESSLRAIGEAAASQKSQSQRPASLLLSPGIIRTSSVRGHHTTSPEQLLVTPRKRVSPNYHHKVTPPTSRPRPLSMVNRQETLFVLPDPPAQPDFRACRMPTSSPRLRDFQPMEMDPETLITWDAPRAETQAGEGFPVGDVNMRSPASSQSQEEPLFSQREGSPDNRPRLGHRWSSKSIEPTAFSQDFPVLLRSSSADESSPPSRPYPRNSDPDKHDEPVSGRPEVGGKRAAGASKWEHLNRGILSQHTPIAARPCTIPTSQKMKGKGNKRKPSSAGGSDVGNQTKLAAFGFFGDKGKGRGKQVGFEREWKDEEDHHFDEDGPVEGRKSVNVDGLGQVPEPPLHPDLQPAGIRELRRRSAAAKESSQLRQDTSSSLTAVHPPTPRAPTLQASTPKRQYPTKRKSKEEESEEGEMGENDAPLFERHSSSSWGGTGSSQTTSVGIRTPGSTRAWLDGLGERRTSEFGTME</sequence>
<accession>A0AAW0Z3B8</accession>
<feature type="compositionally biased region" description="Low complexity" evidence="2">
    <location>
        <begin position="266"/>
        <end position="276"/>
    </location>
</feature>
<feature type="compositionally biased region" description="Polar residues" evidence="2">
    <location>
        <begin position="868"/>
        <end position="881"/>
    </location>
</feature>
<feature type="compositionally biased region" description="Basic and acidic residues" evidence="2">
    <location>
        <begin position="147"/>
        <end position="159"/>
    </location>
</feature>
<feature type="compositionally biased region" description="Basic and acidic residues" evidence="2">
    <location>
        <begin position="172"/>
        <end position="183"/>
    </location>
</feature>
<feature type="compositionally biased region" description="Basic and acidic residues" evidence="2">
    <location>
        <begin position="220"/>
        <end position="229"/>
    </location>
</feature>
<feature type="compositionally biased region" description="Basic and acidic residues" evidence="2">
    <location>
        <begin position="715"/>
        <end position="724"/>
    </location>
</feature>
<feature type="region of interest" description="Disordered" evidence="2">
    <location>
        <begin position="635"/>
        <end position="972"/>
    </location>
</feature>
<keyword evidence="4" id="KW-1185">Reference proteome</keyword>
<feature type="compositionally biased region" description="Basic and acidic residues" evidence="2">
    <location>
        <begin position="809"/>
        <end position="834"/>
    </location>
</feature>
<feature type="region of interest" description="Disordered" evidence="2">
    <location>
        <begin position="1"/>
        <end position="474"/>
    </location>
</feature>
<feature type="coiled-coil region" evidence="1">
    <location>
        <begin position="478"/>
        <end position="505"/>
    </location>
</feature>
<dbReference type="AlphaFoldDB" id="A0AAW0Z3B8"/>
<feature type="compositionally biased region" description="Acidic residues" evidence="2">
    <location>
        <begin position="911"/>
        <end position="920"/>
    </location>
</feature>
<keyword evidence="1" id="KW-0175">Coiled coil</keyword>
<evidence type="ECO:0000313" key="4">
    <source>
        <dbReference type="Proteomes" id="UP001388673"/>
    </source>
</evidence>
<gene>
    <name evidence="3" type="ORF">IAR55_001840</name>
</gene>
<comment type="caution">
    <text evidence="3">The sequence shown here is derived from an EMBL/GenBank/DDBJ whole genome shotgun (WGS) entry which is preliminary data.</text>
</comment>
<feature type="compositionally biased region" description="Polar residues" evidence="2">
    <location>
        <begin position="29"/>
        <end position="49"/>
    </location>
</feature>
<name>A0AAW0Z3B8_9TREE</name>
<reference evidence="3 4" key="1">
    <citation type="journal article" date="2024" name="bioRxiv">
        <title>Comparative genomics of Cryptococcus and Kwoniella reveals pathogenesis evolution and contrasting karyotype dynamics via intercentromeric recombination or chromosome fusion.</title>
        <authorList>
            <person name="Coelho M.A."/>
            <person name="David-Palma M."/>
            <person name="Shea T."/>
            <person name="Bowers K."/>
            <person name="McGinley-Smith S."/>
            <person name="Mohammad A.W."/>
            <person name="Gnirke A."/>
            <person name="Yurkov A.M."/>
            <person name="Nowrousian M."/>
            <person name="Sun S."/>
            <person name="Cuomo C.A."/>
            <person name="Heitman J."/>
        </authorList>
    </citation>
    <scope>NUCLEOTIDE SEQUENCE [LARGE SCALE GENOMIC DNA]</scope>
    <source>
        <strain evidence="3 4">CBS 13917</strain>
    </source>
</reference>
<feature type="compositionally biased region" description="Low complexity" evidence="2">
    <location>
        <begin position="698"/>
        <end position="714"/>
    </location>
</feature>
<evidence type="ECO:0000256" key="2">
    <source>
        <dbReference type="SAM" id="MobiDB-lite"/>
    </source>
</evidence>
<evidence type="ECO:0000256" key="1">
    <source>
        <dbReference type="SAM" id="Coils"/>
    </source>
</evidence>
<proteinExistence type="predicted"/>